<sequence>MFFKIVVGLLILLCLIGNTYIISSVLLNKNLRNWIGYHVLSIVIVDFVTEAFFKSSAVLMLMQQNTFGDYLCYPIYIALRSSQTIILLNLLIVLFWINVACYEKMRVLNITSNSRTILTIVALWIGTITYVTYEKLKPHSELNLKSCRDDNKLLFTYVVNIAIALILIAFYVSLISLKIFRKASRTVRSQAIYSNISMELLPISDEDECNDKRMRLNIYNS</sequence>
<reference evidence="7 8" key="1">
    <citation type="submission" date="2015-04" db="EMBL/GenBank/DDBJ databases">
        <authorList>
            <person name="Syromyatnikov M.Y."/>
            <person name="Popov V.N."/>
        </authorList>
    </citation>
    <scope>NUCLEOTIDE SEQUENCE [LARGE SCALE GENOMIC DNA]</scope>
</reference>
<proteinExistence type="predicted"/>
<evidence type="ECO:0000256" key="2">
    <source>
        <dbReference type="ARBA" id="ARBA00022692"/>
    </source>
</evidence>
<keyword evidence="8" id="KW-1185">Reference proteome</keyword>
<dbReference type="InterPro" id="IPR017452">
    <property type="entry name" value="GPCR_Rhodpsn_7TM"/>
</dbReference>
<evidence type="ECO:0000259" key="6">
    <source>
        <dbReference type="PROSITE" id="PS50262"/>
    </source>
</evidence>
<dbReference type="EMBL" id="CVRI01000004">
    <property type="protein sequence ID" value="CRK87580.1"/>
    <property type="molecule type" value="Genomic_DNA"/>
</dbReference>
<evidence type="ECO:0000256" key="1">
    <source>
        <dbReference type="ARBA" id="ARBA00004370"/>
    </source>
</evidence>
<feature type="transmembrane region" description="Helical" evidence="5">
    <location>
        <begin position="34"/>
        <end position="53"/>
    </location>
</feature>
<dbReference type="PROSITE" id="PS50262">
    <property type="entry name" value="G_PROTEIN_RECEP_F1_2"/>
    <property type="match status" value="1"/>
</dbReference>
<feature type="transmembrane region" description="Helical" evidence="5">
    <location>
        <begin position="73"/>
        <end position="97"/>
    </location>
</feature>
<keyword evidence="2 5" id="KW-0812">Transmembrane</keyword>
<feature type="domain" description="G-protein coupled receptors family 1 profile" evidence="6">
    <location>
        <begin position="17"/>
        <end position="221"/>
    </location>
</feature>
<evidence type="ECO:0000313" key="8">
    <source>
        <dbReference type="Proteomes" id="UP000183832"/>
    </source>
</evidence>
<feature type="transmembrane region" description="Helical" evidence="5">
    <location>
        <begin position="117"/>
        <end position="133"/>
    </location>
</feature>
<feature type="transmembrane region" description="Helical" evidence="5">
    <location>
        <begin position="153"/>
        <end position="180"/>
    </location>
</feature>
<dbReference type="Gene3D" id="1.20.1070.10">
    <property type="entry name" value="Rhodopsin 7-helix transmembrane proteins"/>
    <property type="match status" value="1"/>
</dbReference>
<name>A0A1J1HJJ2_9DIPT</name>
<gene>
    <name evidence="7" type="ORF">CLUMA_CG001377</name>
</gene>
<accession>A0A1J1HJJ2</accession>
<dbReference type="Proteomes" id="UP000183832">
    <property type="component" value="Unassembled WGS sequence"/>
</dbReference>
<evidence type="ECO:0000256" key="4">
    <source>
        <dbReference type="ARBA" id="ARBA00023136"/>
    </source>
</evidence>
<comment type="subcellular location">
    <subcellularLocation>
        <location evidence="1">Membrane</location>
    </subcellularLocation>
</comment>
<feature type="transmembrane region" description="Helical" evidence="5">
    <location>
        <begin position="6"/>
        <end position="27"/>
    </location>
</feature>
<dbReference type="AlphaFoldDB" id="A0A1J1HJJ2"/>
<organism evidence="7 8">
    <name type="scientific">Clunio marinus</name>
    <dbReference type="NCBI Taxonomy" id="568069"/>
    <lineage>
        <taxon>Eukaryota</taxon>
        <taxon>Metazoa</taxon>
        <taxon>Ecdysozoa</taxon>
        <taxon>Arthropoda</taxon>
        <taxon>Hexapoda</taxon>
        <taxon>Insecta</taxon>
        <taxon>Pterygota</taxon>
        <taxon>Neoptera</taxon>
        <taxon>Endopterygota</taxon>
        <taxon>Diptera</taxon>
        <taxon>Nematocera</taxon>
        <taxon>Chironomoidea</taxon>
        <taxon>Chironomidae</taxon>
        <taxon>Clunio</taxon>
    </lineage>
</organism>
<keyword evidence="4 5" id="KW-0472">Membrane</keyword>
<evidence type="ECO:0000313" key="7">
    <source>
        <dbReference type="EMBL" id="CRK87580.1"/>
    </source>
</evidence>
<dbReference type="SUPFAM" id="SSF81321">
    <property type="entry name" value="Family A G protein-coupled receptor-like"/>
    <property type="match status" value="1"/>
</dbReference>
<dbReference type="GO" id="GO:0016020">
    <property type="term" value="C:membrane"/>
    <property type="evidence" value="ECO:0007669"/>
    <property type="project" value="UniProtKB-SubCell"/>
</dbReference>
<evidence type="ECO:0000256" key="5">
    <source>
        <dbReference type="SAM" id="Phobius"/>
    </source>
</evidence>
<keyword evidence="3 5" id="KW-1133">Transmembrane helix</keyword>
<protein>
    <submittedName>
        <fullName evidence="7">CLUMA_CG001377, isoform A</fullName>
    </submittedName>
</protein>
<evidence type="ECO:0000256" key="3">
    <source>
        <dbReference type="ARBA" id="ARBA00022989"/>
    </source>
</evidence>